<dbReference type="GeneID" id="26628358"/>
<protein>
    <submittedName>
        <fullName evidence="2">Uncharacterized protein</fullName>
    </submittedName>
</protein>
<keyword evidence="1" id="KW-0812">Transmembrane</keyword>
<evidence type="ECO:0000256" key="1">
    <source>
        <dbReference type="SAM" id="Phobius"/>
    </source>
</evidence>
<name>A0A0D4DBD0_9CAUD</name>
<proteinExistence type="predicted"/>
<dbReference type="RefSeq" id="YP_009201135.1">
    <property type="nucleotide sequence ID" value="NC_028829.1"/>
</dbReference>
<dbReference type="KEGG" id="vg:26628358"/>
<evidence type="ECO:0000313" key="2">
    <source>
        <dbReference type="EMBL" id="AJT60873.1"/>
    </source>
</evidence>
<keyword evidence="1" id="KW-1133">Transmembrane helix</keyword>
<reference evidence="2 3" key="1">
    <citation type="journal article" date="2016" name="Genom Data">
        <title>Complete genome sequence of a giant Vibrio phage ValKK3 infecting Vibrio alginolyticus.</title>
        <authorList>
            <person name="Lal T.M."/>
            <person name="Sano M."/>
            <person name="Hatai K."/>
            <person name="Ransangan J."/>
        </authorList>
    </citation>
    <scope>NUCLEOTIDE SEQUENCE [LARGE SCALE GENOMIC DNA]</scope>
</reference>
<keyword evidence="3" id="KW-1185">Reference proteome</keyword>
<feature type="transmembrane region" description="Helical" evidence="1">
    <location>
        <begin position="63"/>
        <end position="84"/>
    </location>
</feature>
<organism evidence="2 3">
    <name type="scientific">Vibrio phage ValKK3</name>
    <dbReference type="NCBI Taxonomy" id="1610855"/>
    <lineage>
        <taxon>Viruses</taxon>
        <taxon>Duplodnaviria</taxon>
        <taxon>Heunggongvirae</taxon>
        <taxon>Uroviricota</taxon>
        <taxon>Caudoviricetes</taxon>
        <taxon>Pantevenvirales</taxon>
        <taxon>Straboviridae</taxon>
        <taxon>Schizotequatrovirus</taxon>
        <taxon>Schizotequatrovirus valkk3</taxon>
    </lineage>
</organism>
<feature type="transmembrane region" description="Helical" evidence="1">
    <location>
        <begin position="6"/>
        <end position="26"/>
    </location>
</feature>
<dbReference type="Proteomes" id="UP000202888">
    <property type="component" value="Segment"/>
</dbReference>
<dbReference type="OrthoDB" id="37077at10239"/>
<evidence type="ECO:0000313" key="3">
    <source>
        <dbReference type="Proteomes" id="UP000202888"/>
    </source>
</evidence>
<sequence length="111" mass="13062">MGLIWICNIGIVVATLLATIIMKCVFMMDIEFNRYLDKLQLFKYRHIFTNKMMHEITKDKDDMAFWAFTFMVFDVVILGLLWLLSVAFPVIAFIILILILIRIIVIKVKKC</sequence>
<accession>A0A0D4DBD0</accession>
<feature type="transmembrane region" description="Helical" evidence="1">
    <location>
        <begin position="90"/>
        <end position="108"/>
    </location>
</feature>
<keyword evidence="1" id="KW-0472">Membrane</keyword>
<dbReference type="EMBL" id="KP671755">
    <property type="protein sequence ID" value="AJT60873.1"/>
    <property type="molecule type" value="Genomic_DNA"/>
</dbReference>